<protein>
    <submittedName>
        <fullName evidence="9">DedA family protein</fullName>
    </submittedName>
</protein>
<evidence type="ECO:0000259" key="8">
    <source>
        <dbReference type="Pfam" id="PF09335"/>
    </source>
</evidence>
<keyword evidence="10" id="KW-1185">Reference proteome</keyword>
<gene>
    <name evidence="9" type="ORF">NNX28_13725</name>
</gene>
<proteinExistence type="inferred from homology"/>
<dbReference type="RefSeq" id="WP_255866260.1">
    <property type="nucleotide sequence ID" value="NZ_CP104263.1"/>
</dbReference>
<comment type="caution">
    <text evidence="9">The sequence shown here is derived from an EMBL/GenBank/DDBJ whole genome shotgun (WGS) entry which is preliminary data.</text>
</comment>
<evidence type="ECO:0000256" key="6">
    <source>
        <dbReference type="ARBA" id="ARBA00023136"/>
    </source>
</evidence>
<evidence type="ECO:0000256" key="4">
    <source>
        <dbReference type="ARBA" id="ARBA00022692"/>
    </source>
</evidence>
<feature type="transmembrane region" description="Helical" evidence="7">
    <location>
        <begin position="170"/>
        <end position="187"/>
    </location>
</feature>
<dbReference type="PANTHER" id="PTHR42709">
    <property type="entry name" value="ALKALINE PHOSPHATASE LIKE PROTEIN"/>
    <property type="match status" value="1"/>
</dbReference>
<evidence type="ECO:0000256" key="5">
    <source>
        <dbReference type="ARBA" id="ARBA00022989"/>
    </source>
</evidence>
<comment type="similarity">
    <text evidence="2">Belongs to the DedA family.</text>
</comment>
<keyword evidence="3" id="KW-1003">Cell membrane</keyword>
<sequence>MDGINNFILSTAGSPWVYIGLLACCLIDGFFPPVPSESLVVALASLALSGAGVNIWLLIPAAALGAFLGDNLAYLLGRWIGTERFRWMRTPKMRRSFAWARHELDKRSMSLILVARFIPVGRVVVNLTAGATGFPRRRFISLTAISGIVWAAYSVAIGAIAGAWFNEHHLLGVVVGVTGALVLGLVIDRIITLVRGPAAGAVPAAADDMPNADDDESTQKAA</sequence>
<dbReference type="Pfam" id="PF09335">
    <property type="entry name" value="VTT_dom"/>
    <property type="match status" value="1"/>
</dbReference>
<evidence type="ECO:0000256" key="7">
    <source>
        <dbReference type="SAM" id="Phobius"/>
    </source>
</evidence>
<dbReference type="EMBL" id="JANFLP010000014">
    <property type="protein sequence ID" value="MCQ1950982.1"/>
    <property type="molecule type" value="Genomic_DNA"/>
</dbReference>
<feature type="transmembrane region" description="Helical" evidence="7">
    <location>
        <begin position="6"/>
        <end position="27"/>
    </location>
</feature>
<accession>A0ABT1NV50</accession>
<keyword evidence="5 7" id="KW-1133">Transmembrane helix</keyword>
<evidence type="ECO:0000313" key="10">
    <source>
        <dbReference type="Proteomes" id="UP001206924"/>
    </source>
</evidence>
<dbReference type="InterPro" id="IPR032816">
    <property type="entry name" value="VTT_dom"/>
</dbReference>
<feature type="transmembrane region" description="Helical" evidence="7">
    <location>
        <begin position="139"/>
        <end position="164"/>
    </location>
</feature>
<dbReference type="Proteomes" id="UP001206924">
    <property type="component" value="Unassembled WGS sequence"/>
</dbReference>
<feature type="domain" description="VTT" evidence="8">
    <location>
        <begin position="34"/>
        <end position="159"/>
    </location>
</feature>
<keyword evidence="4 7" id="KW-0812">Transmembrane</keyword>
<evidence type="ECO:0000256" key="3">
    <source>
        <dbReference type="ARBA" id="ARBA00022475"/>
    </source>
</evidence>
<comment type="subcellular location">
    <subcellularLocation>
        <location evidence="1">Cell membrane</location>
        <topology evidence="1">Multi-pass membrane protein</topology>
    </subcellularLocation>
</comment>
<keyword evidence="6 7" id="KW-0472">Membrane</keyword>
<feature type="transmembrane region" description="Helical" evidence="7">
    <location>
        <begin position="39"/>
        <end position="68"/>
    </location>
</feature>
<evidence type="ECO:0000256" key="2">
    <source>
        <dbReference type="ARBA" id="ARBA00010792"/>
    </source>
</evidence>
<reference evidence="9 10" key="1">
    <citation type="submission" date="2022-07" db="EMBL/GenBank/DDBJ databases">
        <title>Novel species in genus Arthrobacter.</title>
        <authorList>
            <person name="Liu Y."/>
        </authorList>
    </citation>
    <scope>NUCLEOTIDE SEQUENCE [LARGE SCALE GENOMIC DNA]</scope>
    <source>
        <strain evidence="10">zg-Y859</strain>
    </source>
</reference>
<dbReference type="InterPro" id="IPR051311">
    <property type="entry name" value="DedA_domain"/>
</dbReference>
<dbReference type="PANTHER" id="PTHR42709:SF6">
    <property type="entry name" value="UNDECAPRENYL PHOSPHATE TRANSPORTER A"/>
    <property type="match status" value="1"/>
</dbReference>
<name>A0ABT1NV50_9MICC</name>
<organism evidence="9 10">
    <name type="scientific">Arthrobacter jinronghuae</name>
    <dbReference type="NCBI Taxonomy" id="2964609"/>
    <lineage>
        <taxon>Bacteria</taxon>
        <taxon>Bacillati</taxon>
        <taxon>Actinomycetota</taxon>
        <taxon>Actinomycetes</taxon>
        <taxon>Micrococcales</taxon>
        <taxon>Micrococcaceae</taxon>
        <taxon>Arthrobacter</taxon>
    </lineage>
</organism>
<evidence type="ECO:0000313" key="9">
    <source>
        <dbReference type="EMBL" id="MCQ1950982.1"/>
    </source>
</evidence>
<evidence type="ECO:0000256" key="1">
    <source>
        <dbReference type="ARBA" id="ARBA00004651"/>
    </source>
</evidence>